<dbReference type="PROSITE" id="PS52016">
    <property type="entry name" value="TONB_DEPENDENT_REC_3"/>
    <property type="match status" value="1"/>
</dbReference>
<reference evidence="10 11" key="1">
    <citation type="submission" date="2018-06" db="EMBL/GenBank/DDBJ databases">
        <title>Genomic Encyclopedia of Archaeal and Bacterial Type Strains, Phase II (KMG-II): from individual species to whole genera.</title>
        <authorList>
            <person name="Goeker M."/>
        </authorList>
    </citation>
    <scope>NUCLEOTIDE SEQUENCE [LARGE SCALE GENOMIC DNA]</scope>
    <source>
        <strain evidence="10 11">DSM 25663</strain>
    </source>
</reference>
<keyword evidence="4 7" id="KW-0812">Transmembrane</keyword>
<comment type="caution">
    <text evidence="10">The sequence shown here is derived from an EMBL/GenBank/DDBJ whole genome shotgun (WGS) entry which is preliminary data.</text>
</comment>
<feature type="chain" id="PRO_5016467689" evidence="8">
    <location>
        <begin position="23"/>
        <end position="1075"/>
    </location>
</feature>
<comment type="subcellular location">
    <subcellularLocation>
        <location evidence="1 7">Cell outer membrane</location>
        <topology evidence="1 7">Multi-pass membrane protein</topology>
    </subcellularLocation>
</comment>
<dbReference type="OrthoDB" id="9768177at2"/>
<evidence type="ECO:0000259" key="9">
    <source>
        <dbReference type="Pfam" id="PF07715"/>
    </source>
</evidence>
<dbReference type="GO" id="GO:0009279">
    <property type="term" value="C:cell outer membrane"/>
    <property type="evidence" value="ECO:0007669"/>
    <property type="project" value="UniProtKB-SubCell"/>
</dbReference>
<keyword evidence="8" id="KW-0732">Signal</keyword>
<protein>
    <submittedName>
        <fullName evidence="10">TonB-linked SusC/RagA family outer membrane protein</fullName>
    </submittedName>
</protein>
<evidence type="ECO:0000313" key="10">
    <source>
        <dbReference type="EMBL" id="RAR69312.1"/>
    </source>
</evidence>
<evidence type="ECO:0000256" key="1">
    <source>
        <dbReference type="ARBA" id="ARBA00004571"/>
    </source>
</evidence>
<dbReference type="Gene3D" id="2.40.170.20">
    <property type="entry name" value="TonB-dependent receptor, beta-barrel domain"/>
    <property type="match status" value="1"/>
</dbReference>
<dbReference type="NCBIfam" id="TIGR04056">
    <property type="entry name" value="OMP_RagA_SusC"/>
    <property type="match status" value="1"/>
</dbReference>
<keyword evidence="11" id="KW-1185">Reference proteome</keyword>
<evidence type="ECO:0000256" key="8">
    <source>
        <dbReference type="SAM" id="SignalP"/>
    </source>
</evidence>
<evidence type="ECO:0000256" key="4">
    <source>
        <dbReference type="ARBA" id="ARBA00022692"/>
    </source>
</evidence>
<dbReference type="InterPro" id="IPR036942">
    <property type="entry name" value="Beta-barrel_TonB_sf"/>
</dbReference>
<feature type="domain" description="TonB-dependent receptor plug" evidence="9">
    <location>
        <begin position="117"/>
        <end position="223"/>
    </location>
</feature>
<dbReference type="Gene3D" id="2.60.40.1120">
    <property type="entry name" value="Carboxypeptidase-like, regulatory domain"/>
    <property type="match status" value="1"/>
</dbReference>
<gene>
    <name evidence="10" type="ORF">CLV55_1155</name>
</gene>
<dbReference type="AlphaFoldDB" id="A0A328Y6L7"/>
<dbReference type="Pfam" id="PF13715">
    <property type="entry name" value="CarbopepD_reg_2"/>
    <property type="match status" value="1"/>
</dbReference>
<dbReference type="Gene3D" id="2.170.130.10">
    <property type="entry name" value="TonB-dependent receptor, plug domain"/>
    <property type="match status" value="1"/>
</dbReference>
<evidence type="ECO:0000256" key="7">
    <source>
        <dbReference type="PROSITE-ProRule" id="PRU01360"/>
    </source>
</evidence>
<feature type="signal peptide" evidence="8">
    <location>
        <begin position="1"/>
        <end position="22"/>
    </location>
</feature>
<dbReference type="SUPFAM" id="SSF56935">
    <property type="entry name" value="Porins"/>
    <property type="match status" value="1"/>
</dbReference>
<dbReference type="SUPFAM" id="SSF49464">
    <property type="entry name" value="Carboxypeptidase regulatory domain-like"/>
    <property type="match status" value="1"/>
</dbReference>
<dbReference type="InterPro" id="IPR039426">
    <property type="entry name" value="TonB-dep_rcpt-like"/>
</dbReference>
<accession>A0A328Y6L7</accession>
<dbReference type="InterPro" id="IPR008969">
    <property type="entry name" value="CarboxyPept-like_regulatory"/>
</dbReference>
<keyword evidence="5 7" id="KW-0472">Membrane</keyword>
<evidence type="ECO:0000256" key="6">
    <source>
        <dbReference type="ARBA" id="ARBA00023237"/>
    </source>
</evidence>
<evidence type="ECO:0000256" key="2">
    <source>
        <dbReference type="ARBA" id="ARBA00022448"/>
    </source>
</evidence>
<evidence type="ECO:0000313" key="11">
    <source>
        <dbReference type="Proteomes" id="UP000248840"/>
    </source>
</evidence>
<evidence type="ECO:0000256" key="5">
    <source>
        <dbReference type="ARBA" id="ARBA00023136"/>
    </source>
</evidence>
<dbReference type="Pfam" id="PF07715">
    <property type="entry name" value="Plug"/>
    <property type="match status" value="1"/>
</dbReference>
<organism evidence="10 11">
    <name type="scientific">Flavobacterium aciduliphilum</name>
    <dbReference type="NCBI Taxonomy" id="1101402"/>
    <lineage>
        <taxon>Bacteria</taxon>
        <taxon>Pseudomonadati</taxon>
        <taxon>Bacteroidota</taxon>
        <taxon>Flavobacteriia</taxon>
        <taxon>Flavobacteriales</taxon>
        <taxon>Flavobacteriaceae</taxon>
        <taxon>Flavobacterium</taxon>
    </lineage>
</organism>
<comment type="similarity">
    <text evidence="7">Belongs to the TonB-dependent receptor family.</text>
</comment>
<dbReference type="InterPro" id="IPR012910">
    <property type="entry name" value="Plug_dom"/>
</dbReference>
<keyword evidence="3 7" id="KW-1134">Transmembrane beta strand</keyword>
<keyword evidence="2 7" id="KW-0813">Transport</keyword>
<dbReference type="InterPro" id="IPR023996">
    <property type="entry name" value="TonB-dep_OMP_SusC/RagA"/>
</dbReference>
<name>A0A328Y6L7_9FLAO</name>
<keyword evidence="6 7" id="KW-0998">Cell outer membrane</keyword>
<proteinExistence type="inferred from homology"/>
<evidence type="ECO:0000256" key="3">
    <source>
        <dbReference type="ARBA" id="ARBA00022452"/>
    </source>
</evidence>
<dbReference type="InterPro" id="IPR037066">
    <property type="entry name" value="Plug_dom_sf"/>
</dbReference>
<dbReference type="Proteomes" id="UP000248840">
    <property type="component" value="Unassembled WGS sequence"/>
</dbReference>
<sequence length="1075" mass="117472">MRSKFKWIFTLLLAFSMQFSFAQDKTVSGTITDGKLPLPGANVVIKGTTKGVSADMDGKYAIKAKAGDVLEFSFQGYEKKTVTVGAASSYNVSLKEVAKTIEEVVVTSIGIKKSRNQISSAQQNVGNKELTQAANPNVVQSLAGKVTGLQINTTSNGANASTSIVLRGNRTLTGNNQALVVIDNAISSADILKQLPPEIIESVNVIKGAQGAALYGEQGSNGVLIVTTKRGAKSKMEVTVNSSIDFQKISFLPKRQTKYGQGWVDTSYDFGFNNPSDPRNGYSSWSPYENGAWGPAFSDPNWAGTMVPVGLPQADGTILMSKWESRGSDNIKDFFKTGMITQNSVTVNAGNEEGYVMGTYSRQTSDFVVDRDGMKRNVVMLKAGKKAGKWKIDGSATYINQSTSETDSNLLYELLQTPTNIDVNMFKDSGTAHHWTVYAQNPWQIIKQKRYNSNSNSFNGNFRLDYELNKNLSLTNTTNIQMVSSTNDSHNDGFNENAFYDYSSLLTGTNTGTYQDFGGADQYSLSSYYISTNMMRKVYDDILLNMNYDLTSKINFKANFGANVQDTYYSYTQQGGTNLKIAGWYNIQNVQNPDRITSLSNGYNQTRKVAAFANMDFDYNKYLFLNLTDRIEQTSTIVGKTFNYYSAGLSFIPTIAFNSIKGDVLNYAKLYINFSKVGNSSSVGQYAATNVAYGASGYPYTSGGLLSYTPRTALVDPNIKPEFVFSKEIGGQFSLFKDRVSIDGSYYINDTKDLITNATTSYAPYSSTLLSNTGKLQNKGYEFGIGFVPFKSDKGFNWNVRAGLTHYKTVVKELSNGTTDLNLLLDSSGGVGLYASVGEQFPTIKATQFATDADGHVIVGANGIPQVTSTLQTVGKATPDYIINLSNTFSYKGLSLTAVADYRANYSMYSDTYNSMLFAGFTLDSAEFDRSQGYTVPNSVVNSSLPSTPVYVTNTTPVGGAAATDSRGLATYYTQLSRIGQYSIVDASAIKIREISLSYSLPSSMLKNTGINSLKFGVNARNPFIIFIHNGDQYGRKNQGYTDPEASYLNTVPGYSNVGQYPTTKTYGFSLNVTF</sequence>
<dbReference type="EMBL" id="QLSZ01000015">
    <property type="protein sequence ID" value="RAR69312.1"/>
    <property type="molecule type" value="Genomic_DNA"/>
</dbReference>
<dbReference type="RefSeq" id="WP_112114108.1">
    <property type="nucleotide sequence ID" value="NZ_QLSZ01000015.1"/>
</dbReference>